<organism evidence="3 4">
    <name type="scientific">Candidatus Corynebacterium avicola</name>
    <dbReference type="NCBI Taxonomy" id="2838527"/>
    <lineage>
        <taxon>Bacteria</taxon>
        <taxon>Bacillati</taxon>
        <taxon>Actinomycetota</taxon>
        <taxon>Actinomycetes</taxon>
        <taxon>Mycobacteriales</taxon>
        <taxon>Corynebacteriaceae</taxon>
        <taxon>Corynebacterium</taxon>
    </lineage>
</organism>
<protein>
    <submittedName>
        <fullName evidence="3">Alpha/beta fold hydrolase</fullName>
    </submittedName>
</protein>
<comment type="caution">
    <text evidence="3">The sequence shown here is derived from an EMBL/GenBank/DDBJ whole genome shotgun (WGS) entry which is preliminary data.</text>
</comment>
<proteinExistence type="predicted"/>
<dbReference type="NCBIfam" id="NF005757">
    <property type="entry name" value="PRK07581.1"/>
    <property type="match status" value="1"/>
</dbReference>
<dbReference type="InterPro" id="IPR029058">
    <property type="entry name" value="AB_hydrolase_fold"/>
</dbReference>
<dbReference type="InterPro" id="IPR008220">
    <property type="entry name" value="HAT_MetX-like"/>
</dbReference>
<keyword evidence="3" id="KW-0378">Hydrolase</keyword>
<dbReference type="GO" id="GO:0016747">
    <property type="term" value="F:acyltransferase activity, transferring groups other than amino-acyl groups"/>
    <property type="evidence" value="ECO:0007669"/>
    <property type="project" value="InterPro"/>
</dbReference>
<dbReference type="GO" id="GO:0016787">
    <property type="term" value="F:hydrolase activity"/>
    <property type="evidence" value="ECO:0007669"/>
    <property type="project" value="UniProtKB-KW"/>
</dbReference>
<reference evidence="3" key="1">
    <citation type="journal article" date="2021" name="PeerJ">
        <title>Extensive microbial diversity within the chicken gut microbiome revealed by metagenomics and culture.</title>
        <authorList>
            <person name="Gilroy R."/>
            <person name="Ravi A."/>
            <person name="Getino M."/>
            <person name="Pursley I."/>
            <person name="Horton D.L."/>
            <person name="Alikhan N.F."/>
            <person name="Baker D."/>
            <person name="Gharbi K."/>
            <person name="Hall N."/>
            <person name="Watson M."/>
            <person name="Adriaenssens E.M."/>
            <person name="Foster-Nyarko E."/>
            <person name="Jarju S."/>
            <person name="Secka A."/>
            <person name="Antonio M."/>
            <person name="Oren A."/>
            <person name="Chaudhuri R.R."/>
            <person name="La Ragione R."/>
            <person name="Hildebrand F."/>
            <person name="Pallen M.J."/>
        </authorList>
    </citation>
    <scope>NUCLEOTIDE SEQUENCE</scope>
    <source>
        <strain evidence="3">CHK32-1732</strain>
    </source>
</reference>
<sequence>MLTNDFYTSATQGPFETASIGSLELEEGGVIQDCWLAYATAGELNADKSNAILIPTWYSGTHGTWFQHYIGDGHALDPSKYFIISVNQIGNGMSVSPRNTEDDSIAMSKFPNVRIGDDVVAQERLLREKFGIEKLFAVVGGSMGAQQTYEWIVRFPDKVQRAAPIAGTAKNTPHDFIFTQTLNETIEADPGFNGGEYSSHTDVADGLRRQSHLWAAMGFSTEFWKQEAWRGLGFETKEAVLADFLDPLFMSMDPNTLLNNAWKWQRGDVSRHADGDLAAALGRVTATTFVMPISEDMFFPVRDCAAEQELITGSELRVIDDIAGHLGLFNISASYMEQVDRNLSELFAREVQG</sequence>
<dbReference type="PIRSF" id="PIRSF000443">
    <property type="entry name" value="Homoser_Ac_trans"/>
    <property type="match status" value="1"/>
</dbReference>
<dbReference type="SUPFAM" id="SSF53474">
    <property type="entry name" value="alpha/beta-Hydrolases"/>
    <property type="match status" value="1"/>
</dbReference>
<feature type="active site" description="Nucleophile" evidence="1">
    <location>
        <position position="142"/>
    </location>
</feature>
<evidence type="ECO:0000313" key="3">
    <source>
        <dbReference type="EMBL" id="HIW92501.1"/>
    </source>
</evidence>
<dbReference type="EMBL" id="DXGC01000107">
    <property type="protein sequence ID" value="HIW92501.1"/>
    <property type="molecule type" value="Genomic_DNA"/>
</dbReference>
<dbReference type="Pfam" id="PF00561">
    <property type="entry name" value="Abhydrolase_1"/>
    <property type="match status" value="1"/>
</dbReference>
<evidence type="ECO:0000313" key="4">
    <source>
        <dbReference type="Proteomes" id="UP000824190"/>
    </source>
</evidence>
<dbReference type="InterPro" id="IPR000073">
    <property type="entry name" value="AB_hydrolase_1"/>
</dbReference>
<feature type="domain" description="AB hydrolase-1" evidence="2">
    <location>
        <begin position="75"/>
        <end position="328"/>
    </location>
</feature>
<dbReference type="Gene3D" id="3.40.50.1820">
    <property type="entry name" value="alpha/beta hydrolase"/>
    <property type="match status" value="1"/>
</dbReference>
<evidence type="ECO:0000256" key="1">
    <source>
        <dbReference type="PIRSR" id="PIRSR000443-1"/>
    </source>
</evidence>
<dbReference type="Proteomes" id="UP000824190">
    <property type="component" value="Unassembled WGS sequence"/>
</dbReference>
<reference evidence="3" key="2">
    <citation type="submission" date="2021-04" db="EMBL/GenBank/DDBJ databases">
        <authorList>
            <person name="Gilroy R."/>
        </authorList>
    </citation>
    <scope>NUCLEOTIDE SEQUENCE</scope>
    <source>
        <strain evidence="3">CHK32-1732</strain>
    </source>
</reference>
<evidence type="ECO:0000259" key="2">
    <source>
        <dbReference type="Pfam" id="PF00561"/>
    </source>
</evidence>
<dbReference type="PANTHER" id="PTHR32268">
    <property type="entry name" value="HOMOSERINE O-ACETYLTRANSFERASE"/>
    <property type="match status" value="1"/>
</dbReference>
<feature type="active site" evidence="1">
    <location>
        <position position="325"/>
    </location>
</feature>
<accession>A0A9D1RTL5</accession>
<dbReference type="PANTHER" id="PTHR32268:SF15">
    <property type="entry name" value="HOMOSERINE ACETYLTRANSFERASE FAMILY PROTEIN (AFU_ORTHOLOGUE AFUA_1G15350)"/>
    <property type="match status" value="1"/>
</dbReference>
<feature type="active site" evidence="1">
    <location>
        <position position="296"/>
    </location>
</feature>
<name>A0A9D1RTL5_9CORY</name>
<gene>
    <name evidence="3" type="ORF">H9870_12690</name>
</gene>
<dbReference type="AlphaFoldDB" id="A0A9D1RTL5"/>